<dbReference type="GO" id="GO:0098796">
    <property type="term" value="C:membrane protein complex"/>
    <property type="evidence" value="ECO:0007669"/>
    <property type="project" value="UniProtKB-ARBA"/>
</dbReference>
<dbReference type="EMBL" id="UHDT01000001">
    <property type="protein sequence ID" value="SUM58435.1"/>
    <property type="molecule type" value="Genomic_DNA"/>
</dbReference>
<dbReference type="InterPro" id="IPR017871">
    <property type="entry name" value="ABC_transporter-like_CS"/>
</dbReference>
<keyword evidence="4" id="KW-0547">Nucleotide-binding</keyword>
<dbReference type="PANTHER" id="PTHR42798">
    <property type="entry name" value="LIPOPROTEIN-RELEASING SYSTEM ATP-BINDING PROTEIN LOLD"/>
    <property type="match status" value="1"/>
</dbReference>
<evidence type="ECO:0000256" key="6">
    <source>
        <dbReference type="ARBA" id="ARBA00024359"/>
    </source>
</evidence>
<comment type="similarity">
    <text evidence="6">Belongs to the ABC transporter superfamily. HrtA family.</text>
</comment>
<comment type="function">
    <text evidence="8">Part of the ABC transporter complex hrt involved in hemin import. Responsible for energy coupling to the transport system.</text>
</comment>
<dbReference type="GO" id="GO:0005886">
    <property type="term" value="C:plasma membrane"/>
    <property type="evidence" value="ECO:0007669"/>
    <property type="project" value="UniProtKB-SubCell"/>
</dbReference>
<gene>
    <name evidence="11" type="primary">macB_3</name>
    <name evidence="11" type="ORF">NCTC13832_02185</name>
    <name evidence="10" type="ORF">TP70_07635</name>
</gene>
<evidence type="ECO:0000313" key="12">
    <source>
        <dbReference type="Proteomes" id="UP000032366"/>
    </source>
</evidence>
<dbReference type="SUPFAM" id="SSF52540">
    <property type="entry name" value="P-loop containing nucleoside triphosphate hydrolases"/>
    <property type="match status" value="1"/>
</dbReference>
<dbReference type="PROSITE" id="PS00211">
    <property type="entry name" value="ABC_TRANSPORTER_1"/>
    <property type="match status" value="1"/>
</dbReference>
<dbReference type="GO" id="GO:0016887">
    <property type="term" value="F:ATP hydrolysis activity"/>
    <property type="evidence" value="ECO:0007669"/>
    <property type="project" value="InterPro"/>
</dbReference>
<dbReference type="PANTHER" id="PTHR42798:SF2">
    <property type="entry name" value="ABC TRANSPORTER ATP-BINDING PROTEIN MG467-RELATED"/>
    <property type="match status" value="1"/>
</dbReference>
<dbReference type="Pfam" id="PF00005">
    <property type="entry name" value="ABC_tran"/>
    <property type="match status" value="1"/>
</dbReference>
<evidence type="ECO:0000256" key="8">
    <source>
        <dbReference type="ARBA" id="ARBA00024721"/>
    </source>
</evidence>
<dbReference type="RefSeq" id="WP_044360742.1">
    <property type="nucleotide sequence ID" value="NZ_JXWY01000043.1"/>
</dbReference>
<keyword evidence="5 11" id="KW-0067">ATP-binding</keyword>
<reference evidence="10 12" key="1">
    <citation type="submission" date="2015-01" db="EMBL/GenBank/DDBJ databases">
        <authorList>
            <person name="Guo J."/>
        </authorList>
    </citation>
    <scope>NUCLEOTIDE SEQUENCE [LARGE SCALE GENOMIC DNA]</scope>
    <source>
        <strain evidence="10 12">DSM 22147</strain>
    </source>
</reference>
<dbReference type="PROSITE" id="PS50893">
    <property type="entry name" value="ABC_TRANSPORTER_2"/>
    <property type="match status" value="1"/>
</dbReference>
<dbReference type="EMBL" id="JXWY01000043">
    <property type="protein sequence ID" value="KIX90419.1"/>
    <property type="molecule type" value="Genomic_DNA"/>
</dbReference>
<evidence type="ECO:0000256" key="1">
    <source>
        <dbReference type="ARBA" id="ARBA00004202"/>
    </source>
</evidence>
<evidence type="ECO:0000256" key="2">
    <source>
        <dbReference type="ARBA" id="ARBA00011131"/>
    </source>
</evidence>
<evidence type="ECO:0000256" key="4">
    <source>
        <dbReference type="ARBA" id="ARBA00022741"/>
    </source>
</evidence>
<dbReference type="GO" id="GO:0022857">
    <property type="term" value="F:transmembrane transporter activity"/>
    <property type="evidence" value="ECO:0007669"/>
    <property type="project" value="UniProtKB-ARBA"/>
</dbReference>
<evidence type="ECO:0000313" key="10">
    <source>
        <dbReference type="EMBL" id="KIX90419.1"/>
    </source>
</evidence>
<dbReference type="InterPro" id="IPR003439">
    <property type="entry name" value="ABC_transporter-like_ATP-bd"/>
</dbReference>
<dbReference type="CDD" id="cd03255">
    <property type="entry name" value="ABC_MJ0796_LolCDE_FtsE"/>
    <property type="match status" value="1"/>
</dbReference>
<protein>
    <recommendedName>
        <fullName evidence="7">Putative hemin import ATP-binding protein HrtA</fullName>
    </recommendedName>
</protein>
<evidence type="ECO:0000256" key="7">
    <source>
        <dbReference type="ARBA" id="ARBA00024432"/>
    </source>
</evidence>
<evidence type="ECO:0000259" key="9">
    <source>
        <dbReference type="PROSITE" id="PS50893"/>
    </source>
</evidence>
<proteinExistence type="inferred from homology"/>
<dbReference type="InterPro" id="IPR003593">
    <property type="entry name" value="AAA+_ATPase"/>
</dbReference>
<dbReference type="FunFam" id="3.40.50.300:FF:000032">
    <property type="entry name" value="Export ABC transporter ATP-binding protein"/>
    <property type="match status" value="1"/>
</dbReference>
<dbReference type="InterPro" id="IPR027417">
    <property type="entry name" value="P-loop_NTPase"/>
</dbReference>
<keyword evidence="3" id="KW-0813">Transport</keyword>
<dbReference type="Proteomes" id="UP000254100">
    <property type="component" value="Unassembled WGS sequence"/>
</dbReference>
<organism evidence="11 13">
    <name type="scientific">Staphylococcus microti</name>
    <dbReference type="NCBI Taxonomy" id="569857"/>
    <lineage>
        <taxon>Bacteria</taxon>
        <taxon>Bacillati</taxon>
        <taxon>Bacillota</taxon>
        <taxon>Bacilli</taxon>
        <taxon>Bacillales</taxon>
        <taxon>Staphylococcaceae</taxon>
        <taxon>Staphylococcus</taxon>
    </lineage>
</organism>
<dbReference type="Gene3D" id="3.40.50.300">
    <property type="entry name" value="P-loop containing nucleotide triphosphate hydrolases"/>
    <property type="match status" value="1"/>
</dbReference>
<evidence type="ECO:0000256" key="3">
    <source>
        <dbReference type="ARBA" id="ARBA00022448"/>
    </source>
</evidence>
<dbReference type="GO" id="GO:0005524">
    <property type="term" value="F:ATP binding"/>
    <property type="evidence" value="ECO:0007669"/>
    <property type="project" value="UniProtKB-KW"/>
</dbReference>
<dbReference type="SMART" id="SM00382">
    <property type="entry name" value="AAA"/>
    <property type="match status" value="1"/>
</dbReference>
<evidence type="ECO:0000313" key="13">
    <source>
        <dbReference type="Proteomes" id="UP000254100"/>
    </source>
</evidence>
<dbReference type="OrthoDB" id="9791546at2"/>
<sequence length="228" mass="25515">MIELVDVNRHFKNGNETNHILKDINLRIEAGEFVAIMGPSGSGKSTLINILGFIDRGYDGDYFFGGANYKTKSDNALAEIRNETVGFVFQNFKLIQNNTIMENVSIPLLYAGLGVRERKQRVIDILHQVGLYDKESLVPNKLSGGQQQRVAIARAIVNKPKFIIADEPTGALDSKTSQDIMDLFLQLNKERGTTMIVVTHDPKVAAQADRVIHILDGRIQREEVNQHE</sequence>
<reference evidence="11 13" key="2">
    <citation type="submission" date="2018-06" db="EMBL/GenBank/DDBJ databases">
        <authorList>
            <consortium name="Pathogen Informatics"/>
            <person name="Doyle S."/>
        </authorList>
    </citation>
    <scope>NUCLEOTIDE SEQUENCE [LARGE SCALE GENOMIC DNA]</scope>
    <source>
        <strain evidence="11 13">NCTC13832</strain>
    </source>
</reference>
<feature type="domain" description="ABC transporter" evidence="9">
    <location>
        <begin position="2"/>
        <end position="228"/>
    </location>
</feature>
<dbReference type="AlphaFoldDB" id="A0A0D6XNQ6"/>
<evidence type="ECO:0000256" key="5">
    <source>
        <dbReference type="ARBA" id="ARBA00022840"/>
    </source>
</evidence>
<name>A0A0D6XNQ6_9STAP</name>
<keyword evidence="11" id="KW-0378">Hydrolase</keyword>
<keyword evidence="12" id="KW-1185">Reference proteome</keyword>
<comment type="subunit">
    <text evidence="2">The complex is composed of two ATP-binding proteins (HrtA), two transmembrane proteins (HrtB) and a solute-binding protein.</text>
</comment>
<accession>A0A0D6XNQ6</accession>
<comment type="subcellular location">
    <subcellularLocation>
        <location evidence="1">Cell membrane</location>
        <topology evidence="1">Peripheral membrane protein</topology>
    </subcellularLocation>
</comment>
<dbReference type="Proteomes" id="UP000032366">
    <property type="component" value="Unassembled WGS sequence"/>
</dbReference>
<dbReference type="InterPro" id="IPR017911">
    <property type="entry name" value="MacB-like_ATP-bd"/>
</dbReference>
<dbReference type="STRING" id="569857.TP70_07635"/>
<evidence type="ECO:0000313" key="11">
    <source>
        <dbReference type="EMBL" id="SUM58435.1"/>
    </source>
</evidence>